<name>A0ABS2L401_9MICO</name>
<comment type="caution">
    <text evidence="3">The sequence shown here is derived from an EMBL/GenBank/DDBJ whole genome shotgun (WGS) entry which is preliminary data.</text>
</comment>
<feature type="chain" id="PRO_5045032091" evidence="1">
    <location>
        <begin position="21"/>
        <end position="180"/>
    </location>
</feature>
<dbReference type="Proteomes" id="UP000776164">
    <property type="component" value="Unassembled WGS sequence"/>
</dbReference>
<keyword evidence="1" id="KW-0732">Signal</keyword>
<keyword evidence="4" id="KW-1185">Reference proteome</keyword>
<evidence type="ECO:0000313" key="4">
    <source>
        <dbReference type="Proteomes" id="UP000776164"/>
    </source>
</evidence>
<sequence length="180" mass="18314">MALSAVLLTVTAGCSSIPFATGSLSHGRAVSCPAAAVVDVGTIAVPAGPIGGYCQPELVNAAHIINAGRDAGVGVHTQAVGVMTAMGESGLVNLDYGDAAGADSRGLFQQRDNGAWGSLADRMNPYTAATNFFDALMKVPGWVSLTPTQAAHAVQVNADPDYYTSYWTSARTVVTALTPG</sequence>
<evidence type="ECO:0000313" key="2">
    <source>
        <dbReference type="EMBL" id="MBM7470575.1"/>
    </source>
</evidence>
<proteinExistence type="predicted"/>
<reference evidence="3 4" key="1">
    <citation type="submission" date="2021-01" db="EMBL/GenBank/DDBJ databases">
        <title>Sequencing the genomes of 1000 actinobacteria strains.</title>
        <authorList>
            <person name="Klenk H.-P."/>
        </authorList>
    </citation>
    <scope>NUCLEOTIDE SEQUENCE [LARGE SCALE GENOMIC DNA]</scope>
    <source>
        <strain evidence="3 4">DSM 13057</strain>
    </source>
</reference>
<organism evidence="3 4">
    <name type="scientific">Subtercola frigoramans</name>
    <dbReference type="NCBI Taxonomy" id="120298"/>
    <lineage>
        <taxon>Bacteria</taxon>
        <taxon>Bacillati</taxon>
        <taxon>Actinomycetota</taxon>
        <taxon>Actinomycetes</taxon>
        <taxon>Micrococcales</taxon>
        <taxon>Microbacteriaceae</taxon>
        <taxon>Subtercola</taxon>
    </lineage>
</organism>
<evidence type="ECO:0000313" key="3">
    <source>
        <dbReference type="EMBL" id="MBM7471181.1"/>
    </source>
</evidence>
<feature type="signal peptide" evidence="1">
    <location>
        <begin position="1"/>
        <end position="20"/>
    </location>
</feature>
<dbReference type="EMBL" id="JAFBBU010000001">
    <property type="protein sequence ID" value="MBM7471181.1"/>
    <property type="molecule type" value="Genomic_DNA"/>
</dbReference>
<dbReference type="RefSeq" id="WP_205106310.1">
    <property type="nucleotide sequence ID" value="NZ_JAFBBU010000001.1"/>
</dbReference>
<evidence type="ECO:0000256" key="1">
    <source>
        <dbReference type="SAM" id="SignalP"/>
    </source>
</evidence>
<gene>
    <name evidence="2" type="ORF">JOE66_000209</name>
    <name evidence="3" type="ORF">JOE66_000815</name>
</gene>
<protein>
    <submittedName>
        <fullName evidence="3">Uncharacterized protein</fullName>
    </submittedName>
</protein>
<dbReference type="EMBL" id="JAFBBU010000001">
    <property type="protein sequence ID" value="MBM7470575.1"/>
    <property type="molecule type" value="Genomic_DNA"/>
</dbReference>
<accession>A0ABS2L401</accession>